<dbReference type="GeneID" id="8778712"/>
<dbReference type="InterPro" id="IPR015424">
    <property type="entry name" value="PyrdxlP-dep_Trfase"/>
</dbReference>
<evidence type="ECO:0000256" key="7">
    <source>
        <dbReference type="RuleBase" id="RU000481"/>
    </source>
</evidence>
<sequence>MPRVANRIAEIDTSGIRRMFEIVNEAKKKGLEVINLSIGEPDFDTHEEIIKRACEAMRNGFTHYTSNFGIDELREAIAERYKEKGVNVSAENVMVTVGACEALINASFAFIERGSKVVIPSPSFLAYFSYAKMCEAKLVTVKTHEDGFILDADKLNEVMDKEVSAVFVNYPNNPTGAVMDQRELKAVYEVASDYGAVVISDEVYDSIYYDKKPGTLAGEENAIVVNGFSKSLAMTGWRLGYVVASEELLEKMLRLHQINGVCAPAFAQKAVAEVMAEGIDKKITGEMVAEFRKRRDFVYSRLKELGFEVVKPEGAFYFFPRYENATEFVQRLVSEKGVALTPGTPFGDGNENYFRISYATSMENLKKAFEKIEEFLS</sequence>
<evidence type="ECO:0000313" key="10">
    <source>
        <dbReference type="Proteomes" id="UP000002613"/>
    </source>
</evidence>
<gene>
    <name evidence="9" type="ordered locus">Ferp_1199</name>
</gene>
<evidence type="ECO:0000256" key="1">
    <source>
        <dbReference type="ARBA" id="ARBA00001933"/>
    </source>
</evidence>
<dbReference type="InterPro" id="IPR015421">
    <property type="entry name" value="PyrdxlP-dep_Trfase_major"/>
</dbReference>
<dbReference type="InterPro" id="IPR050596">
    <property type="entry name" value="AspAT/PAT-like"/>
</dbReference>
<dbReference type="RefSeq" id="WP_012965700.1">
    <property type="nucleotide sequence ID" value="NC_013849.1"/>
</dbReference>
<comment type="subunit">
    <text evidence="3">Homodimer.</text>
</comment>
<dbReference type="GO" id="GO:0030170">
    <property type="term" value="F:pyridoxal phosphate binding"/>
    <property type="evidence" value="ECO:0007669"/>
    <property type="project" value="InterPro"/>
</dbReference>
<reference evidence="9 10" key="2">
    <citation type="journal article" date="2011" name="Stand. Genomic Sci.">
        <title>Complete genome sequence of Ferroglobus placidus AEDII12DO.</title>
        <authorList>
            <person name="Anderson I."/>
            <person name="Risso C."/>
            <person name="Holmes D."/>
            <person name="Lucas S."/>
            <person name="Copeland A."/>
            <person name="Lapidus A."/>
            <person name="Cheng J.F."/>
            <person name="Bruce D."/>
            <person name="Goodwin L."/>
            <person name="Pitluck S."/>
            <person name="Saunders E."/>
            <person name="Brettin T."/>
            <person name="Detter J.C."/>
            <person name="Han C."/>
            <person name="Tapia R."/>
            <person name="Larimer F."/>
            <person name="Land M."/>
            <person name="Hauser L."/>
            <person name="Woyke T."/>
            <person name="Lovley D."/>
            <person name="Kyrpides N."/>
            <person name="Ivanova N."/>
        </authorList>
    </citation>
    <scope>NUCLEOTIDE SEQUENCE [LARGE SCALE GENOMIC DNA]</scope>
    <source>
        <strain evidence="10">DSM 10642 / AEDII12DO</strain>
    </source>
</reference>
<dbReference type="SUPFAM" id="SSF53383">
    <property type="entry name" value="PLP-dependent transferases"/>
    <property type="match status" value="1"/>
</dbReference>
<organism evidence="9 10">
    <name type="scientific">Ferroglobus placidus (strain DSM 10642 / AEDII12DO)</name>
    <dbReference type="NCBI Taxonomy" id="589924"/>
    <lineage>
        <taxon>Archaea</taxon>
        <taxon>Methanobacteriati</taxon>
        <taxon>Methanobacteriota</taxon>
        <taxon>Archaeoglobi</taxon>
        <taxon>Archaeoglobales</taxon>
        <taxon>Archaeoglobaceae</taxon>
        <taxon>Ferroglobus</taxon>
    </lineage>
</organism>
<evidence type="ECO:0000256" key="4">
    <source>
        <dbReference type="ARBA" id="ARBA00022576"/>
    </source>
</evidence>
<dbReference type="InterPro" id="IPR004838">
    <property type="entry name" value="NHTrfase_class1_PyrdxlP-BS"/>
</dbReference>
<evidence type="ECO:0000256" key="2">
    <source>
        <dbReference type="ARBA" id="ARBA00007441"/>
    </source>
</evidence>
<dbReference type="PaxDb" id="589924-Ferp_1199"/>
<protein>
    <recommendedName>
        <fullName evidence="7">Aminotransferase</fullName>
        <ecNumber evidence="7">2.6.1.-</ecNumber>
    </recommendedName>
</protein>
<comment type="cofactor">
    <cofactor evidence="1 7">
        <name>pyridoxal 5'-phosphate</name>
        <dbReference type="ChEBI" id="CHEBI:597326"/>
    </cofactor>
</comment>
<dbReference type="EC" id="2.6.1.-" evidence="7"/>
<evidence type="ECO:0000256" key="5">
    <source>
        <dbReference type="ARBA" id="ARBA00022679"/>
    </source>
</evidence>
<comment type="similarity">
    <text evidence="2 7">Belongs to the class-I pyridoxal-phosphate-dependent aminotransferase family.</text>
</comment>
<dbReference type="PANTHER" id="PTHR46383:SF3">
    <property type="entry name" value="ASPARTATE AMINOTRANSFERASE-RELATED"/>
    <property type="match status" value="1"/>
</dbReference>
<keyword evidence="10" id="KW-1185">Reference proteome</keyword>
<dbReference type="HOGENOM" id="CLU_017584_4_3_2"/>
<feature type="domain" description="Aminotransferase class I/classII large" evidence="8">
    <location>
        <begin position="32"/>
        <end position="372"/>
    </location>
</feature>
<dbReference type="PANTHER" id="PTHR46383">
    <property type="entry name" value="ASPARTATE AMINOTRANSFERASE"/>
    <property type="match status" value="1"/>
</dbReference>
<dbReference type="CDD" id="cd00609">
    <property type="entry name" value="AAT_like"/>
    <property type="match status" value="1"/>
</dbReference>
<dbReference type="GO" id="GO:0006520">
    <property type="term" value="P:amino acid metabolic process"/>
    <property type="evidence" value="ECO:0007669"/>
    <property type="project" value="InterPro"/>
</dbReference>
<dbReference type="Gene3D" id="3.40.640.10">
    <property type="entry name" value="Type I PLP-dependent aspartate aminotransferase-like (Major domain)"/>
    <property type="match status" value="1"/>
</dbReference>
<keyword evidence="4 7" id="KW-0032">Aminotransferase</keyword>
<dbReference type="Proteomes" id="UP000002613">
    <property type="component" value="Chromosome"/>
</dbReference>
<dbReference type="AlphaFoldDB" id="D3RXZ4"/>
<dbReference type="OrthoDB" id="372018at2157"/>
<evidence type="ECO:0000256" key="3">
    <source>
        <dbReference type="ARBA" id="ARBA00011738"/>
    </source>
</evidence>
<keyword evidence="5 7" id="KW-0808">Transferase</keyword>
<dbReference type="PROSITE" id="PS00105">
    <property type="entry name" value="AA_TRANSFER_CLASS_1"/>
    <property type="match status" value="1"/>
</dbReference>
<name>D3RXZ4_FERPA</name>
<dbReference type="Pfam" id="PF00155">
    <property type="entry name" value="Aminotran_1_2"/>
    <property type="match status" value="1"/>
</dbReference>
<keyword evidence="6" id="KW-0663">Pyridoxal phosphate</keyword>
<proteinExistence type="inferred from homology"/>
<dbReference type="eggNOG" id="arCOG01130">
    <property type="taxonomic scope" value="Archaea"/>
</dbReference>
<evidence type="ECO:0000313" key="9">
    <source>
        <dbReference type="EMBL" id="ADC65357.1"/>
    </source>
</evidence>
<dbReference type="InterPro" id="IPR004839">
    <property type="entry name" value="Aminotransferase_I/II_large"/>
</dbReference>
<evidence type="ECO:0000259" key="8">
    <source>
        <dbReference type="Pfam" id="PF00155"/>
    </source>
</evidence>
<dbReference type="STRING" id="589924.Ferp_1199"/>
<dbReference type="KEGG" id="fpl:Ferp_1199"/>
<evidence type="ECO:0000256" key="6">
    <source>
        <dbReference type="ARBA" id="ARBA00022898"/>
    </source>
</evidence>
<dbReference type="EMBL" id="CP001899">
    <property type="protein sequence ID" value="ADC65357.1"/>
    <property type="molecule type" value="Genomic_DNA"/>
</dbReference>
<dbReference type="GO" id="GO:0008483">
    <property type="term" value="F:transaminase activity"/>
    <property type="evidence" value="ECO:0007669"/>
    <property type="project" value="UniProtKB-KW"/>
</dbReference>
<accession>D3RXZ4</accession>
<reference evidence="10" key="1">
    <citation type="submission" date="2010-02" db="EMBL/GenBank/DDBJ databases">
        <title>Complete sequence of Ferroglobus placidus DSM 10642.</title>
        <authorList>
            <consortium name="US DOE Joint Genome Institute"/>
            <person name="Lucas S."/>
            <person name="Copeland A."/>
            <person name="Lapidus A."/>
            <person name="Cheng J.-F."/>
            <person name="Bruce D."/>
            <person name="Goodwin L."/>
            <person name="Pitluck S."/>
            <person name="Saunders E."/>
            <person name="Brettin T."/>
            <person name="Detter J.C."/>
            <person name="Han C."/>
            <person name="Tapia R."/>
            <person name="Larimer F."/>
            <person name="Land M."/>
            <person name="Hauser L."/>
            <person name="Kyrpides N."/>
            <person name="Ivanova N."/>
            <person name="Holmes D."/>
            <person name="Lovley D."/>
            <person name="Kyrpides N."/>
            <person name="Anderson I.J."/>
            <person name="Woyke T."/>
        </authorList>
    </citation>
    <scope>NUCLEOTIDE SEQUENCE [LARGE SCALE GENOMIC DNA]</scope>
    <source>
        <strain evidence="10">DSM 10642 / AEDII12DO</strain>
    </source>
</reference>